<reference evidence="9" key="1">
    <citation type="submission" date="2022-08" db="EMBL/GenBank/DDBJ databases">
        <authorList>
            <person name="Gutierrez-Valencia J."/>
        </authorList>
    </citation>
    <scope>NUCLEOTIDE SEQUENCE</scope>
</reference>
<dbReference type="SMART" id="SM00380">
    <property type="entry name" value="AP2"/>
    <property type="match status" value="2"/>
</dbReference>
<evidence type="ECO:0000256" key="3">
    <source>
        <dbReference type="ARBA" id="ARBA00023015"/>
    </source>
</evidence>
<dbReference type="PANTHER" id="PTHR32467">
    <property type="entry name" value="AP2-LIKE ETHYLENE-RESPONSIVE TRANSCRIPTION FACTOR"/>
    <property type="match status" value="1"/>
</dbReference>
<evidence type="ECO:0000256" key="1">
    <source>
        <dbReference type="ARBA" id="ARBA00004123"/>
    </source>
</evidence>
<feature type="region of interest" description="Disordered" evidence="7">
    <location>
        <begin position="328"/>
        <end position="358"/>
    </location>
</feature>
<protein>
    <recommendedName>
        <fullName evidence="8">AP2/ERF domain-containing protein</fullName>
    </recommendedName>
</protein>
<keyword evidence="2" id="KW-0677">Repeat</keyword>
<dbReference type="GO" id="GO:0003677">
    <property type="term" value="F:DNA binding"/>
    <property type="evidence" value="ECO:0007669"/>
    <property type="project" value="UniProtKB-KW"/>
</dbReference>
<dbReference type="GO" id="GO:0003700">
    <property type="term" value="F:DNA-binding transcription factor activity"/>
    <property type="evidence" value="ECO:0007669"/>
    <property type="project" value="InterPro"/>
</dbReference>
<dbReference type="PRINTS" id="PR00367">
    <property type="entry name" value="ETHRSPELEMNT"/>
</dbReference>
<organism evidence="9 10">
    <name type="scientific">Linum tenue</name>
    <dbReference type="NCBI Taxonomy" id="586396"/>
    <lineage>
        <taxon>Eukaryota</taxon>
        <taxon>Viridiplantae</taxon>
        <taxon>Streptophyta</taxon>
        <taxon>Embryophyta</taxon>
        <taxon>Tracheophyta</taxon>
        <taxon>Spermatophyta</taxon>
        <taxon>Magnoliopsida</taxon>
        <taxon>eudicotyledons</taxon>
        <taxon>Gunneridae</taxon>
        <taxon>Pentapetalae</taxon>
        <taxon>rosids</taxon>
        <taxon>fabids</taxon>
        <taxon>Malpighiales</taxon>
        <taxon>Linaceae</taxon>
        <taxon>Linum</taxon>
    </lineage>
</organism>
<evidence type="ECO:0000256" key="5">
    <source>
        <dbReference type="ARBA" id="ARBA00023163"/>
    </source>
</evidence>
<dbReference type="Gene3D" id="3.30.730.10">
    <property type="entry name" value="AP2/ERF domain"/>
    <property type="match status" value="2"/>
</dbReference>
<dbReference type="FunFam" id="3.30.730.10:FF:000002">
    <property type="entry name" value="AP2-like ethylene-responsive transcription factor"/>
    <property type="match status" value="1"/>
</dbReference>
<evidence type="ECO:0000256" key="2">
    <source>
        <dbReference type="ARBA" id="ARBA00022737"/>
    </source>
</evidence>
<dbReference type="CDD" id="cd00018">
    <property type="entry name" value="AP2"/>
    <property type="match status" value="2"/>
</dbReference>
<dbReference type="Proteomes" id="UP001154282">
    <property type="component" value="Unassembled WGS sequence"/>
</dbReference>
<sequence length="491" mass="53966">MAMVPGNIPVVKRRFGSMEGDVVVEAKFPKRRRREPNSSAAAAAALKEGTNQASSSTTTTTSTTTAPIVKRSSRFRGVSRHRWTGRYEAHLWDKGSWNPTQKKKGKQGAYDEEESAARAYDLAALKYWGLSAFTNFPVSDYESELEIMKNVTKEEYLASLRRRSSGFSRGVSKYRGVARHHHNGRWEARIGRVFGNKYLYLGTYSTQEEAARAYDIAAIEYRGINAVTNFDLSTYIRWLKPESDTPSSTDVHQHHESKLDLENFPLTTTAAAAAASSSSCPSMAYFQPDKATTTQQNHHHLPLLHSSLRILDNLNENPLEQELFQTRPAGMFSPPSGNKNTCLSSSSPSSSLASSTTTSPSALGLLLKSSVFKQLVEKNLNTSSSSSGSNSNNHHHLSTELKNFQLPSMGGTGTHKEEVMDEEAAEMYCNGISHSQSSFMMYSSGSGSGKEAAGLSNLEWKEEESLLPLFNSSAGGQSFWDGSLTLPSPFH</sequence>
<keyword evidence="5" id="KW-0804">Transcription</keyword>
<dbReference type="InterPro" id="IPR016177">
    <property type="entry name" value="DNA-bd_dom_sf"/>
</dbReference>
<feature type="region of interest" description="Disordered" evidence="7">
    <location>
        <begin position="29"/>
        <end position="70"/>
    </location>
</feature>
<feature type="domain" description="AP2/ERF" evidence="8">
    <location>
        <begin position="173"/>
        <end position="231"/>
    </location>
</feature>
<dbReference type="EMBL" id="CAMGYJ010000002">
    <property type="protein sequence ID" value="CAI0386732.1"/>
    <property type="molecule type" value="Genomic_DNA"/>
</dbReference>
<evidence type="ECO:0000256" key="7">
    <source>
        <dbReference type="SAM" id="MobiDB-lite"/>
    </source>
</evidence>
<dbReference type="PROSITE" id="PS51032">
    <property type="entry name" value="AP2_ERF"/>
    <property type="match status" value="2"/>
</dbReference>
<dbReference type="GO" id="GO:0005634">
    <property type="term" value="C:nucleus"/>
    <property type="evidence" value="ECO:0007669"/>
    <property type="project" value="UniProtKB-SubCell"/>
</dbReference>
<dbReference type="InterPro" id="IPR036955">
    <property type="entry name" value="AP2/ERF_dom_sf"/>
</dbReference>
<evidence type="ECO:0000256" key="4">
    <source>
        <dbReference type="ARBA" id="ARBA00023125"/>
    </source>
</evidence>
<dbReference type="PANTHER" id="PTHR32467:SF242">
    <property type="entry name" value="AP2_ERF DOMAIN-CONTAINING PROTEIN"/>
    <property type="match status" value="1"/>
</dbReference>
<dbReference type="AlphaFoldDB" id="A0AAV0HNF5"/>
<comment type="subcellular location">
    <subcellularLocation>
        <location evidence="1">Nucleus</location>
    </subcellularLocation>
</comment>
<evidence type="ECO:0000313" key="9">
    <source>
        <dbReference type="EMBL" id="CAI0386732.1"/>
    </source>
</evidence>
<feature type="compositionally biased region" description="Low complexity" evidence="7">
    <location>
        <begin position="54"/>
        <end position="65"/>
    </location>
</feature>
<comment type="caution">
    <text evidence="9">The sequence shown here is derived from an EMBL/GenBank/DDBJ whole genome shotgun (WGS) entry which is preliminary data.</text>
</comment>
<evidence type="ECO:0000259" key="8">
    <source>
        <dbReference type="PROSITE" id="PS51032"/>
    </source>
</evidence>
<feature type="compositionally biased region" description="Low complexity" evidence="7">
    <location>
        <begin position="343"/>
        <end position="358"/>
    </location>
</feature>
<keyword evidence="6" id="KW-0539">Nucleus</keyword>
<feature type="domain" description="AP2/ERF" evidence="8">
    <location>
        <begin position="74"/>
        <end position="137"/>
    </location>
</feature>
<evidence type="ECO:0000313" key="10">
    <source>
        <dbReference type="Proteomes" id="UP001154282"/>
    </source>
</evidence>
<accession>A0AAV0HNF5</accession>
<dbReference type="Pfam" id="PF00847">
    <property type="entry name" value="AP2"/>
    <property type="match status" value="1"/>
</dbReference>
<keyword evidence="4" id="KW-0238">DNA-binding</keyword>
<name>A0AAV0HNF5_9ROSI</name>
<keyword evidence="3" id="KW-0805">Transcription regulation</keyword>
<dbReference type="SUPFAM" id="SSF54171">
    <property type="entry name" value="DNA-binding domain"/>
    <property type="match status" value="2"/>
</dbReference>
<keyword evidence="10" id="KW-1185">Reference proteome</keyword>
<gene>
    <name evidence="9" type="ORF">LITE_LOCUS5206</name>
</gene>
<evidence type="ECO:0000256" key="6">
    <source>
        <dbReference type="ARBA" id="ARBA00023242"/>
    </source>
</evidence>
<dbReference type="InterPro" id="IPR001471">
    <property type="entry name" value="AP2/ERF_dom"/>
</dbReference>
<proteinExistence type="predicted"/>